<feature type="transmembrane region" description="Helical" evidence="6">
    <location>
        <begin position="75"/>
        <end position="97"/>
    </location>
</feature>
<dbReference type="PANTHER" id="PTHR30250">
    <property type="entry name" value="PST FAMILY PREDICTED COLANIC ACID TRANSPORTER"/>
    <property type="match status" value="1"/>
</dbReference>
<sequence length="379" mass="39486">MSEFGVFAVAYAAYFVVFGISRSFVGELNLILGHEKLEPTGQWRSFSATTSLAAGAISAILFASCALIVPKDATWILASFAVTMPFAFLADSIRYIAFTEERNSGALTIDVVWLLGTLFASPALAALGVPSIPSALLGWGLGAALGAGVALATLPQLRPRVSGASRWIAQRRVAGAQFAGDFIAASGIGQAATALIPVVSSLAVAGGLRAGYVIVGPLNVAYSAMIVFLIPRIRRSSSPHRALPSPVPAVTAAFAAFCGLCALAVTLVPSRWGEFALGPSWYEGRPVAPLLIATYLFNAIAQVFVQVMRLRDSAGLIILLRPFASVIQAVALITGAAVGGVIGAGVGSALAALLSIWAWLYALLYSKKTFEERRTTLGN</sequence>
<dbReference type="Proteomes" id="UP001139068">
    <property type="component" value="Unassembled WGS sequence"/>
</dbReference>
<evidence type="ECO:0000256" key="3">
    <source>
        <dbReference type="ARBA" id="ARBA00022692"/>
    </source>
</evidence>
<accession>A0ABS9YRK9</accession>
<reference evidence="7" key="1">
    <citation type="journal article" date="2022" name="ISME J.">
        <title>Identification of active gaseous-alkane degraders at natural gas seeps.</title>
        <authorList>
            <person name="Farhan Ul Haque M."/>
            <person name="Hernandez M."/>
            <person name="Crombie A.T."/>
            <person name="Murrell J.C."/>
        </authorList>
    </citation>
    <scope>NUCLEOTIDE SEQUENCE</scope>
    <source>
        <strain evidence="7">ANDR5</strain>
    </source>
</reference>
<keyword evidence="8" id="KW-1185">Reference proteome</keyword>
<comment type="caution">
    <text evidence="7">The sequence shown here is derived from an EMBL/GenBank/DDBJ whole genome shotgun (WGS) entry which is preliminary data.</text>
</comment>
<gene>
    <name evidence="7" type="ORF">K9U37_00225</name>
</gene>
<feature type="transmembrane region" description="Helical" evidence="6">
    <location>
        <begin position="210"/>
        <end position="230"/>
    </location>
</feature>
<dbReference type="EMBL" id="JAIVFL010000001">
    <property type="protein sequence ID" value="MCI4673458.1"/>
    <property type="molecule type" value="Genomic_DNA"/>
</dbReference>
<evidence type="ECO:0000256" key="2">
    <source>
        <dbReference type="ARBA" id="ARBA00022475"/>
    </source>
</evidence>
<feature type="transmembrane region" description="Helical" evidence="6">
    <location>
        <begin position="136"/>
        <end position="157"/>
    </location>
</feature>
<proteinExistence type="predicted"/>
<feature type="transmembrane region" description="Helical" evidence="6">
    <location>
        <begin position="46"/>
        <end position="69"/>
    </location>
</feature>
<evidence type="ECO:0000313" key="7">
    <source>
        <dbReference type="EMBL" id="MCI4673458.1"/>
    </source>
</evidence>
<keyword evidence="2" id="KW-1003">Cell membrane</keyword>
<dbReference type="InterPro" id="IPR050833">
    <property type="entry name" value="Poly_Biosynth_Transport"/>
</dbReference>
<feature type="transmembrane region" description="Helical" evidence="6">
    <location>
        <begin position="6"/>
        <end position="25"/>
    </location>
</feature>
<keyword evidence="4 6" id="KW-1133">Transmembrane helix</keyword>
<feature type="transmembrane region" description="Helical" evidence="6">
    <location>
        <begin position="178"/>
        <end position="204"/>
    </location>
</feature>
<feature type="transmembrane region" description="Helical" evidence="6">
    <location>
        <begin position="242"/>
        <end position="267"/>
    </location>
</feature>
<organism evidence="7 8">
    <name type="scientific">Candidatus Mycolicibacterium alkanivorans</name>
    <dbReference type="NCBI Taxonomy" id="2954114"/>
    <lineage>
        <taxon>Bacteria</taxon>
        <taxon>Bacillati</taxon>
        <taxon>Actinomycetota</taxon>
        <taxon>Actinomycetes</taxon>
        <taxon>Mycobacteriales</taxon>
        <taxon>Mycobacteriaceae</taxon>
        <taxon>Mycolicibacterium</taxon>
    </lineage>
</organism>
<evidence type="ECO:0000256" key="1">
    <source>
        <dbReference type="ARBA" id="ARBA00004651"/>
    </source>
</evidence>
<protein>
    <submittedName>
        <fullName evidence="7">Uncharacterized protein</fullName>
    </submittedName>
</protein>
<keyword evidence="3 6" id="KW-0812">Transmembrane</keyword>
<name>A0ABS9YRK9_9MYCO</name>
<feature type="transmembrane region" description="Helical" evidence="6">
    <location>
        <begin position="317"/>
        <end position="338"/>
    </location>
</feature>
<comment type="subcellular location">
    <subcellularLocation>
        <location evidence="1">Cell membrane</location>
        <topology evidence="1">Multi-pass membrane protein</topology>
    </subcellularLocation>
</comment>
<evidence type="ECO:0000256" key="4">
    <source>
        <dbReference type="ARBA" id="ARBA00022989"/>
    </source>
</evidence>
<evidence type="ECO:0000313" key="8">
    <source>
        <dbReference type="Proteomes" id="UP001139068"/>
    </source>
</evidence>
<dbReference type="RefSeq" id="WP_243069993.1">
    <property type="nucleotide sequence ID" value="NZ_JAIVFL010000001.1"/>
</dbReference>
<feature type="transmembrane region" description="Helical" evidence="6">
    <location>
        <begin position="109"/>
        <end position="130"/>
    </location>
</feature>
<evidence type="ECO:0000256" key="5">
    <source>
        <dbReference type="ARBA" id="ARBA00023136"/>
    </source>
</evidence>
<keyword evidence="5 6" id="KW-0472">Membrane</keyword>
<dbReference type="PANTHER" id="PTHR30250:SF26">
    <property type="entry name" value="PSMA PROTEIN"/>
    <property type="match status" value="1"/>
</dbReference>
<feature type="transmembrane region" description="Helical" evidence="6">
    <location>
        <begin position="287"/>
        <end position="305"/>
    </location>
</feature>
<evidence type="ECO:0000256" key="6">
    <source>
        <dbReference type="SAM" id="Phobius"/>
    </source>
</evidence>
<feature type="transmembrane region" description="Helical" evidence="6">
    <location>
        <begin position="344"/>
        <end position="364"/>
    </location>
</feature>